<dbReference type="AlphaFoldDB" id="C4JS96"/>
<dbReference type="Pfam" id="PF20174">
    <property type="entry name" value="DUF6540"/>
    <property type="match status" value="1"/>
</dbReference>
<dbReference type="Proteomes" id="UP000002058">
    <property type="component" value="Unassembled WGS sequence"/>
</dbReference>
<reference evidence="3" key="1">
    <citation type="journal article" date="2009" name="Genome Res.">
        <title>Comparative genomic analyses of the human fungal pathogens Coccidioides and their relatives.</title>
        <authorList>
            <person name="Sharpton T.J."/>
            <person name="Stajich J.E."/>
            <person name="Rounsley S.D."/>
            <person name="Gardner M.J."/>
            <person name="Wortman J.R."/>
            <person name="Jordar V.S."/>
            <person name="Maiti R."/>
            <person name="Kodira C.D."/>
            <person name="Neafsey D.E."/>
            <person name="Zeng Q."/>
            <person name="Hung C.-Y."/>
            <person name="McMahan C."/>
            <person name="Muszewska A."/>
            <person name="Grynberg M."/>
            <person name="Mandel M.A."/>
            <person name="Kellner E.M."/>
            <person name="Barker B.M."/>
            <person name="Galgiani J.N."/>
            <person name="Orbach M.J."/>
            <person name="Kirkland T.N."/>
            <person name="Cole G.T."/>
            <person name="Henn M.R."/>
            <person name="Birren B.W."/>
            <person name="Taylor J.W."/>
        </authorList>
    </citation>
    <scope>NUCLEOTIDE SEQUENCE [LARGE SCALE GENOMIC DNA]</scope>
    <source>
        <strain evidence="3">UAMH 1704</strain>
    </source>
</reference>
<dbReference type="InterPro" id="IPR046670">
    <property type="entry name" value="DUF6540"/>
</dbReference>
<feature type="compositionally biased region" description="Acidic residues" evidence="1">
    <location>
        <begin position="28"/>
        <end position="37"/>
    </location>
</feature>
<dbReference type="OrthoDB" id="2999773at2759"/>
<dbReference type="EMBL" id="CH476617">
    <property type="protein sequence ID" value="EEP80493.1"/>
    <property type="molecule type" value="Genomic_DNA"/>
</dbReference>
<evidence type="ECO:0000256" key="1">
    <source>
        <dbReference type="SAM" id="MobiDB-lite"/>
    </source>
</evidence>
<dbReference type="HOGENOM" id="CLU_2098646_0_0_1"/>
<dbReference type="RefSeq" id="XP_002584646.1">
    <property type="nucleotide sequence ID" value="XM_002584600.1"/>
</dbReference>
<organism evidence="2 3">
    <name type="scientific">Uncinocarpus reesii (strain UAMH 1704)</name>
    <dbReference type="NCBI Taxonomy" id="336963"/>
    <lineage>
        <taxon>Eukaryota</taxon>
        <taxon>Fungi</taxon>
        <taxon>Dikarya</taxon>
        <taxon>Ascomycota</taxon>
        <taxon>Pezizomycotina</taxon>
        <taxon>Eurotiomycetes</taxon>
        <taxon>Eurotiomycetidae</taxon>
        <taxon>Onygenales</taxon>
        <taxon>Onygenaceae</taxon>
        <taxon>Uncinocarpus</taxon>
    </lineage>
</organism>
<keyword evidence="3" id="KW-1185">Reference proteome</keyword>
<dbReference type="eggNOG" id="ENOG502SEUF">
    <property type="taxonomic scope" value="Eukaryota"/>
</dbReference>
<dbReference type="GeneID" id="8440516"/>
<protein>
    <submittedName>
        <fullName evidence="2">Uncharacterized protein</fullName>
    </submittedName>
</protein>
<gene>
    <name evidence="2" type="ORF">UREG_05335</name>
</gene>
<accession>C4JS96</accession>
<name>C4JS96_UNCRE</name>
<feature type="compositionally biased region" description="Basic and acidic residues" evidence="1">
    <location>
        <begin position="38"/>
        <end position="49"/>
    </location>
</feature>
<sequence length="116" mass="12265">MGRNFSVLELGELTGEEGVVVVRHVDGDGDGDGDGGENEQRGEEAKPVDSLEGIAMGVPAPGASLKVVDDGLKLASKKPVRMKNCQDWIIDVVAELVQREMLPTAANDIVQNAPKN</sequence>
<dbReference type="VEuPathDB" id="FungiDB:UREG_05335"/>
<evidence type="ECO:0000313" key="3">
    <source>
        <dbReference type="Proteomes" id="UP000002058"/>
    </source>
</evidence>
<dbReference type="InParanoid" id="C4JS96"/>
<feature type="region of interest" description="Disordered" evidence="1">
    <location>
        <begin position="24"/>
        <end position="50"/>
    </location>
</feature>
<dbReference type="STRING" id="336963.C4JS96"/>
<dbReference type="KEGG" id="ure:UREG_05335"/>
<evidence type="ECO:0000313" key="2">
    <source>
        <dbReference type="EMBL" id="EEP80493.1"/>
    </source>
</evidence>
<proteinExistence type="predicted"/>